<organism evidence="9 10">
    <name type="scientific">Neorhodopirellula pilleata</name>
    <dbReference type="NCBI Taxonomy" id="2714738"/>
    <lineage>
        <taxon>Bacteria</taxon>
        <taxon>Pseudomonadati</taxon>
        <taxon>Planctomycetota</taxon>
        <taxon>Planctomycetia</taxon>
        <taxon>Pirellulales</taxon>
        <taxon>Pirellulaceae</taxon>
        <taxon>Neorhodopirellula</taxon>
    </lineage>
</organism>
<keyword evidence="1 6" id="KW-0436">Ligase</keyword>
<feature type="region of interest" description="Disordered" evidence="7">
    <location>
        <begin position="98"/>
        <end position="131"/>
    </location>
</feature>
<protein>
    <recommendedName>
        <fullName evidence="6">tRNA(Ile)-lysidine synthase</fullName>
        <ecNumber evidence="6">6.3.4.19</ecNumber>
    </recommendedName>
    <alternativeName>
        <fullName evidence="6">tRNA(Ile)-2-lysyl-cytidine synthase</fullName>
    </alternativeName>
    <alternativeName>
        <fullName evidence="6">tRNA(Ile)-lysidine synthetase</fullName>
    </alternativeName>
</protein>
<feature type="domain" description="tRNA(Ile)-lysidine/2-thiocytidine synthase N-terminal" evidence="8">
    <location>
        <begin position="35"/>
        <end position="236"/>
    </location>
</feature>
<evidence type="ECO:0000256" key="4">
    <source>
        <dbReference type="ARBA" id="ARBA00022840"/>
    </source>
</evidence>
<keyword evidence="10" id="KW-1185">Reference proteome</keyword>
<reference evidence="9 10" key="1">
    <citation type="submission" date="2019-02" db="EMBL/GenBank/DDBJ databases">
        <title>Deep-cultivation of Planctomycetes and their phenomic and genomic characterization uncovers novel biology.</title>
        <authorList>
            <person name="Wiegand S."/>
            <person name="Jogler M."/>
            <person name="Boedeker C."/>
            <person name="Pinto D."/>
            <person name="Vollmers J."/>
            <person name="Rivas-Marin E."/>
            <person name="Kohn T."/>
            <person name="Peeters S.H."/>
            <person name="Heuer A."/>
            <person name="Rast P."/>
            <person name="Oberbeckmann S."/>
            <person name="Bunk B."/>
            <person name="Jeske O."/>
            <person name="Meyerdierks A."/>
            <person name="Storesund J.E."/>
            <person name="Kallscheuer N."/>
            <person name="Luecker S."/>
            <person name="Lage O.M."/>
            <person name="Pohl T."/>
            <person name="Merkel B.J."/>
            <person name="Hornburger P."/>
            <person name="Mueller R.-W."/>
            <person name="Bruemmer F."/>
            <person name="Labrenz M."/>
            <person name="Spormann A.M."/>
            <person name="Op Den Camp H."/>
            <person name="Overmann J."/>
            <person name="Amann R."/>
            <person name="Jetten M.S.M."/>
            <person name="Mascher T."/>
            <person name="Medema M.H."/>
            <person name="Devos D.P."/>
            <person name="Kaster A.-K."/>
            <person name="Ovreas L."/>
            <person name="Rohde M."/>
            <person name="Galperin M.Y."/>
            <person name="Jogler C."/>
        </authorList>
    </citation>
    <scope>NUCLEOTIDE SEQUENCE [LARGE SCALE GENOMIC DNA]</scope>
    <source>
        <strain evidence="9 10">Pla100</strain>
    </source>
</reference>
<evidence type="ECO:0000256" key="5">
    <source>
        <dbReference type="ARBA" id="ARBA00048539"/>
    </source>
</evidence>
<dbReference type="OrthoDB" id="9807403at2"/>
<dbReference type="EC" id="6.3.4.19" evidence="6"/>
<evidence type="ECO:0000313" key="9">
    <source>
        <dbReference type="EMBL" id="TWT98910.1"/>
    </source>
</evidence>
<evidence type="ECO:0000259" key="8">
    <source>
        <dbReference type="Pfam" id="PF01171"/>
    </source>
</evidence>
<gene>
    <name evidence="6 9" type="primary">tilS</name>
    <name evidence="9" type="ORF">Pla100_20760</name>
</gene>
<dbReference type="GO" id="GO:0005737">
    <property type="term" value="C:cytoplasm"/>
    <property type="evidence" value="ECO:0007669"/>
    <property type="project" value="UniProtKB-SubCell"/>
</dbReference>
<keyword evidence="4 6" id="KW-0067">ATP-binding</keyword>
<dbReference type="InterPro" id="IPR012795">
    <property type="entry name" value="tRNA_Ile_lys_synt_N"/>
</dbReference>
<comment type="similarity">
    <text evidence="6">Belongs to the tRNA(Ile)-lysidine synthase family.</text>
</comment>
<evidence type="ECO:0000256" key="1">
    <source>
        <dbReference type="ARBA" id="ARBA00022598"/>
    </source>
</evidence>
<keyword evidence="6" id="KW-0963">Cytoplasm</keyword>
<dbReference type="InterPro" id="IPR014729">
    <property type="entry name" value="Rossmann-like_a/b/a_fold"/>
</dbReference>
<dbReference type="NCBIfam" id="TIGR02432">
    <property type="entry name" value="lysidine_TilS_N"/>
    <property type="match status" value="1"/>
</dbReference>
<evidence type="ECO:0000256" key="3">
    <source>
        <dbReference type="ARBA" id="ARBA00022741"/>
    </source>
</evidence>
<dbReference type="RefSeq" id="WP_146577572.1">
    <property type="nucleotide sequence ID" value="NZ_SJPM01000003.1"/>
</dbReference>
<evidence type="ECO:0000256" key="7">
    <source>
        <dbReference type="SAM" id="MobiDB-lite"/>
    </source>
</evidence>
<feature type="binding site" evidence="6">
    <location>
        <begin position="40"/>
        <end position="45"/>
    </location>
    <ligand>
        <name>ATP</name>
        <dbReference type="ChEBI" id="CHEBI:30616"/>
    </ligand>
</feature>
<dbReference type="Proteomes" id="UP000316213">
    <property type="component" value="Unassembled WGS sequence"/>
</dbReference>
<dbReference type="EMBL" id="SJPM01000003">
    <property type="protein sequence ID" value="TWT98910.1"/>
    <property type="molecule type" value="Genomic_DNA"/>
</dbReference>
<dbReference type="Gene3D" id="3.40.50.620">
    <property type="entry name" value="HUPs"/>
    <property type="match status" value="1"/>
</dbReference>
<name>A0A5C6AHL4_9BACT</name>
<dbReference type="PANTHER" id="PTHR43033:SF1">
    <property type="entry name" value="TRNA(ILE)-LYSIDINE SYNTHASE-RELATED"/>
    <property type="match status" value="1"/>
</dbReference>
<dbReference type="InterPro" id="IPR012094">
    <property type="entry name" value="tRNA_Ile_lys_synt"/>
</dbReference>
<comment type="domain">
    <text evidence="6">The N-terminal region contains the highly conserved SGGXDS motif, predicted to be a P-loop motif involved in ATP binding.</text>
</comment>
<comment type="caution">
    <text evidence="9">The sequence shown here is derived from an EMBL/GenBank/DDBJ whole genome shotgun (WGS) entry which is preliminary data.</text>
</comment>
<dbReference type="InterPro" id="IPR011063">
    <property type="entry name" value="TilS/TtcA_N"/>
</dbReference>
<dbReference type="CDD" id="cd01992">
    <property type="entry name" value="TilS_N"/>
    <property type="match status" value="1"/>
</dbReference>
<dbReference type="Pfam" id="PF01171">
    <property type="entry name" value="ATP_bind_3"/>
    <property type="match status" value="1"/>
</dbReference>
<dbReference type="HAMAP" id="MF_01161">
    <property type="entry name" value="tRNA_Ile_lys_synt"/>
    <property type="match status" value="1"/>
</dbReference>
<comment type="subcellular location">
    <subcellularLocation>
        <location evidence="6">Cytoplasm</location>
    </subcellularLocation>
</comment>
<evidence type="ECO:0000256" key="6">
    <source>
        <dbReference type="HAMAP-Rule" id="MF_01161"/>
    </source>
</evidence>
<dbReference type="GO" id="GO:0005524">
    <property type="term" value="F:ATP binding"/>
    <property type="evidence" value="ECO:0007669"/>
    <property type="project" value="UniProtKB-UniRule"/>
</dbReference>
<sequence length="382" mass="43723">MKLDNPDDCVDSDAWLGLWTAFRTIWTEEADRIGVVVGCSGGADSVALVRLIEAARRQTASPASLVIAHLNHGLRGEDSDRDEAHVRSLAEELGREVVVQRQKQSRQAPVQYDDDPDDRGGSGQRLDSDEASLRQARRRFLVQTAKQHGCRYIALAHTADDQAETVLHHVLRGTGSAGVSGMAISTPIEIDFIVRRPLLNVRRTLVRQALTEIRQTWREDLSNQESRYTRNWIRNEILPAIRQRLPGVDASLIRLAENQSQTDELLTRFGRQWFDAFVSCVLGSDSSRWLRIQTSFDRDASRLWKHDHELARDRAVITRGLQWMFQQYQLPMRDMTQTHWHRLCDLVLKPHDEPEMRSVGHLPGRMEMKSELHAVWIGPIRL</sequence>
<dbReference type="SUPFAM" id="SSF52402">
    <property type="entry name" value="Adenine nucleotide alpha hydrolases-like"/>
    <property type="match status" value="1"/>
</dbReference>
<dbReference type="PANTHER" id="PTHR43033">
    <property type="entry name" value="TRNA(ILE)-LYSIDINE SYNTHASE-RELATED"/>
    <property type="match status" value="1"/>
</dbReference>
<dbReference type="GO" id="GO:0032267">
    <property type="term" value="F:tRNA(Ile)-lysidine synthase activity"/>
    <property type="evidence" value="ECO:0007669"/>
    <property type="project" value="UniProtKB-EC"/>
</dbReference>
<comment type="catalytic activity">
    <reaction evidence="5 6">
        <text>cytidine(34) in tRNA(Ile2) + L-lysine + ATP = lysidine(34) in tRNA(Ile2) + AMP + diphosphate + H(+)</text>
        <dbReference type="Rhea" id="RHEA:43744"/>
        <dbReference type="Rhea" id="RHEA-COMP:10625"/>
        <dbReference type="Rhea" id="RHEA-COMP:10670"/>
        <dbReference type="ChEBI" id="CHEBI:15378"/>
        <dbReference type="ChEBI" id="CHEBI:30616"/>
        <dbReference type="ChEBI" id="CHEBI:32551"/>
        <dbReference type="ChEBI" id="CHEBI:33019"/>
        <dbReference type="ChEBI" id="CHEBI:82748"/>
        <dbReference type="ChEBI" id="CHEBI:83665"/>
        <dbReference type="ChEBI" id="CHEBI:456215"/>
        <dbReference type="EC" id="6.3.4.19"/>
    </reaction>
</comment>
<evidence type="ECO:0000313" key="10">
    <source>
        <dbReference type="Proteomes" id="UP000316213"/>
    </source>
</evidence>
<dbReference type="AlphaFoldDB" id="A0A5C6AHL4"/>
<dbReference type="GO" id="GO:0006400">
    <property type="term" value="P:tRNA modification"/>
    <property type="evidence" value="ECO:0007669"/>
    <property type="project" value="UniProtKB-UniRule"/>
</dbReference>
<evidence type="ECO:0000256" key="2">
    <source>
        <dbReference type="ARBA" id="ARBA00022694"/>
    </source>
</evidence>
<keyword evidence="3 6" id="KW-0547">Nucleotide-binding</keyword>
<accession>A0A5C6AHL4</accession>
<proteinExistence type="inferred from homology"/>
<comment type="function">
    <text evidence="6">Ligates lysine onto the cytidine present at position 34 of the AUA codon-specific tRNA(Ile) that contains the anticodon CAU, in an ATP-dependent manner. Cytidine is converted to lysidine, thus changing the amino acid specificity of the tRNA from methionine to isoleucine.</text>
</comment>
<keyword evidence="2 6" id="KW-0819">tRNA processing</keyword>